<evidence type="ECO:0000313" key="2">
    <source>
        <dbReference type="Proteomes" id="UP000282876"/>
    </source>
</evidence>
<evidence type="ECO:0000313" key="1">
    <source>
        <dbReference type="EMBL" id="RVD92955.1"/>
    </source>
</evidence>
<protein>
    <submittedName>
        <fullName evidence="1">Uncharacterized protein</fullName>
    </submittedName>
</protein>
<proteinExistence type="predicted"/>
<accession>A0A437AP05</accession>
<dbReference type="AlphaFoldDB" id="A0A437AP05"/>
<dbReference type="OrthoDB" id="2201185at2759"/>
<dbReference type="Proteomes" id="UP000282876">
    <property type="component" value="Unassembled WGS sequence"/>
</dbReference>
<keyword evidence="2" id="KW-1185">Reference proteome</keyword>
<gene>
    <name evidence="1" type="ORF">TUBRATIS_005280</name>
</gene>
<organism evidence="1 2">
    <name type="scientific">Tubulinosema ratisbonensis</name>
    <dbReference type="NCBI Taxonomy" id="291195"/>
    <lineage>
        <taxon>Eukaryota</taxon>
        <taxon>Fungi</taxon>
        <taxon>Fungi incertae sedis</taxon>
        <taxon>Microsporidia</taxon>
        <taxon>Tubulinosematoidea</taxon>
        <taxon>Tubulinosematidae</taxon>
        <taxon>Tubulinosema</taxon>
    </lineage>
</organism>
<name>A0A437AP05_9MICR</name>
<dbReference type="EMBL" id="RCSS01000114">
    <property type="protein sequence ID" value="RVD92955.1"/>
    <property type="molecule type" value="Genomic_DNA"/>
</dbReference>
<comment type="caution">
    <text evidence="1">The sequence shown here is derived from an EMBL/GenBank/DDBJ whole genome shotgun (WGS) entry which is preliminary data.</text>
</comment>
<dbReference type="VEuPathDB" id="MicrosporidiaDB:TUBRATIS_005280"/>
<reference evidence="1 2" key="1">
    <citation type="submission" date="2018-10" db="EMBL/GenBank/DDBJ databases">
        <title>Draft genome sequence of the microsporidian Tubulinosema ratisbonensis.</title>
        <authorList>
            <person name="Polonais V."/>
            <person name="Peyretaillade E."/>
            <person name="Niehus S."/>
            <person name="Wawrzyniak I."/>
            <person name="Franchet A."/>
            <person name="Gaspin C."/>
            <person name="Reichstadt M."/>
            <person name="Belser C."/>
            <person name="Labadie K."/>
            <person name="Delbac F."/>
            <person name="Ferrandon D."/>
        </authorList>
    </citation>
    <scope>NUCLEOTIDE SEQUENCE [LARGE SCALE GENOMIC DNA]</scope>
    <source>
        <strain evidence="1 2">Franzen</strain>
    </source>
</reference>
<sequence length="558" mass="66064">MNINKNEMLKLSEKNFKKEKRNYIKSIPRYIKKEEKINTNENVDHNLNINYDIDGIIGIFSPNQIRKFINEQISINFTKIKPKTDTFYFIRNSLEYSIKEIEFINFGAIHLGSSYKIDVFLANLDYKIDLSVLNKIFSLYNLKIKSDCYNKLSFDKKKTVFNGLIALKNFFNLEECIKRVLDNSGIIFIEILGCKKNFNDYNVENLIEMVEKYINIKNDNFVLDFCISVLSHNSKIIYPKNDFLKNIGETPNYFQFFSYECPNVNRNKPKYKSSNKYLEDLNVIKVNFYSSTQDLFNKLSAQKYYPLLSKCLLKDIIADNTSYSSYFKQLDKYKEIQLKARAAQKPNAERIYYRFEFRLQAININELELRISKKLKPNNFTYFDKTKFLNLVENNVIFFLDFINSIEKKVLSTGKVVILESLFVNSYLRGNIFLLPFTTRLLRTEIKTFWKQTPYMLNKSNLDNVFSSSEHYDTLANFLKTINGINTKNKENITCFLKYRPLFNKKEIFLNEIKNLILTDQPKYDKNKKALFLENPVTFYKNNFLPSLKKSSILFNLI</sequence>